<feature type="region of interest" description="Disordered" evidence="1">
    <location>
        <begin position="1"/>
        <end position="23"/>
    </location>
</feature>
<accession>W0JPJ2</accession>
<proteinExistence type="predicted"/>
<dbReference type="EMBL" id="CP007055">
    <property type="protein sequence ID" value="AHF99094.1"/>
    <property type="molecule type" value="Genomic_DNA"/>
</dbReference>
<dbReference type="Pfam" id="PF24018">
    <property type="entry name" value="DUF7331"/>
    <property type="match status" value="1"/>
</dbReference>
<dbReference type="GeneID" id="25144754"/>
<dbReference type="HOGENOM" id="CLU_206910_2_0_2"/>
<dbReference type="STRING" id="797299.HALLA_09800"/>
<evidence type="ECO:0000256" key="1">
    <source>
        <dbReference type="SAM" id="MobiDB-lite"/>
    </source>
</evidence>
<dbReference type="Proteomes" id="UP000019024">
    <property type="component" value="Chromosome"/>
</dbReference>
<protein>
    <submittedName>
        <fullName evidence="2">Uncharacterized protein</fullName>
    </submittedName>
</protein>
<dbReference type="KEGG" id="hlr:HALLA_09800"/>
<evidence type="ECO:0000313" key="3">
    <source>
        <dbReference type="Proteomes" id="UP000019024"/>
    </source>
</evidence>
<dbReference type="InterPro" id="IPR055755">
    <property type="entry name" value="DUF7331"/>
</dbReference>
<name>W0JPJ2_9EURY</name>
<reference evidence="2 3" key="1">
    <citation type="submission" date="2014-01" db="EMBL/GenBank/DDBJ databases">
        <authorList>
            <consortium name="DOE Joint Genome Institute"/>
            <person name="Anderson I."/>
            <person name="Huntemann M."/>
            <person name="Han J."/>
            <person name="Chen A."/>
            <person name="Kyrpides N."/>
            <person name="Mavromatis K."/>
            <person name="Markowitz V."/>
            <person name="Palaniappan K."/>
            <person name="Ivanova N."/>
            <person name="Schaumberg A."/>
            <person name="Pati A."/>
            <person name="Liolios K."/>
            <person name="Nordberg H.P."/>
            <person name="Cantor M.N."/>
            <person name="Hua S.X."/>
            <person name="Woyke T."/>
        </authorList>
    </citation>
    <scope>NUCLEOTIDE SEQUENCE [LARGE SCALE GENOMIC DNA]</scope>
    <source>
        <strain evidence="2 3">XH-48</strain>
    </source>
</reference>
<dbReference type="OrthoDB" id="198267at2157"/>
<evidence type="ECO:0000313" key="2">
    <source>
        <dbReference type="EMBL" id="AHF99094.1"/>
    </source>
</evidence>
<gene>
    <name evidence="2" type="ORF">HALLA_09800</name>
</gene>
<dbReference type="eggNOG" id="arCOG06401">
    <property type="taxonomic scope" value="Archaea"/>
</dbReference>
<dbReference type="AlphaFoldDB" id="W0JPJ2"/>
<dbReference type="PATRIC" id="fig|797299.3.peg.986"/>
<organism evidence="2 3">
    <name type="scientific">Halostagnicola larsenii XH-48</name>
    <dbReference type="NCBI Taxonomy" id="797299"/>
    <lineage>
        <taxon>Archaea</taxon>
        <taxon>Methanobacteriati</taxon>
        <taxon>Methanobacteriota</taxon>
        <taxon>Stenosarchaea group</taxon>
        <taxon>Halobacteria</taxon>
        <taxon>Halobacteriales</taxon>
        <taxon>Natrialbaceae</taxon>
        <taxon>Halostagnicola</taxon>
    </lineage>
</organism>
<dbReference type="RefSeq" id="WP_049952297.1">
    <property type="nucleotide sequence ID" value="NZ_CP007055.1"/>
</dbReference>
<keyword evidence="3" id="KW-1185">Reference proteome</keyword>
<sequence length="60" mass="6697">MIEVSTRATDDTTADEPRSELAGTETIESYEIDDGVVFYDAENPLAWVETSQTLPLKEFV</sequence>